<dbReference type="EMBL" id="JAUQSZ010000005">
    <property type="protein sequence ID" value="MDO7842474.1"/>
    <property type="molecule type" value="Genomic_DNA"/>
</dbReference>
<evidence type="ECO:0000256" key="1">
    <source>
        <dbReference type="ARBA" id="ARBA00010638"/>
    </source>
</evidence>
<comment type="caution">
    <text evidence="5">The sequence shown here is derived from an EMBL/GenBank/DDBJ whole genome shotgun (WGS) entry which is preliminary data.</text>
</comment>
<organism evidence="5 6">
    <name type="scientific">Sphingomonas immobilis</name>
    <dbReference type="NCBI Taxonomy" id="3063997"/>
    <lineage>
        <taxon>Bacteria</taxon>
        <taxon>Pseudomonadati</taxon>
        <taxon>Pseudomonadota</taxon>
        <taxon>Alphaproteobacteria</taxon>
        <taxon>Sphingomonadales</taxon>
        <taxon>Sphingomonadaceae</taxon>
        <taxon>Sphingomonas</taxon>
    </lineage>
</organism>
<dbReference type="GO" id="GO:0030272">
    <property type="term" value="F:5-formyltetrahydrofolate cyclo-ligase activity"/>
    <property type="evidence" value="ECO:0007669"/>
    <property type="project" value="UniProtKB-EC"/>
</dbReference>
<accession>A0ABT8ZY14</accession>
<proteinExistence type="inferred from homology"/>
<keyword evidence="6" id="KW-1185">Reference proteome</keyword>
<dbReference type="Pfam" id="PF01812">
    <property type="entry name" value="5-FTHF_cyc-lig"/>
    <property type="match status" value="1"/>
</dbReference>
<gene>
    <name evidence="5" type="ORF">Q5H94_09045</name>
</gene>
<comment type="similarity">
    <text evidence="1 4">Belongs to the 5-formyltetrahydrofolate cyclo-ligase family.</text>
</comment>
<evidence type="ECO:0000313" key="6">
    <source>
        <dbReference type="Proteomes" id="UP001176468"/>
    </source>
</evidence>
<dbReference type="InterPro" id="IPR037171">
    <property type="entry name" value="NagB/RpiA_transferase-like"/>
</dbReference>
<dbReference type="InterPro" id="IPR002698">
    <property type="entry name" value="FTHF_cligase"/>
</dbReference>
<keyword evidence="5" id="KW-0436">Ligase</keyword>
<sequence>MNKPTLRAHARAARDAFFASSPAPIAAPAEFLEHLRAGLTVTSYVPLGSEADPVLLARAAVEAGCLIALPHVTTRSAPMRFLAWDAADDLHVGPMGLQQPHHEAPALAPDIILTPLLAFDAKLDRLGQGAGYYDRAFAEFPGALRIGVAWAVQQVDSLPVDAWDMPLHAVITESGWISRP</sequence>
<evidence type="ECO:0000256" key="4">
    <source>
        <dbReference type="RuleBase" id="RU361279"/>
    </source>
</evidence>
<dbReference type="Gene3D" id="3.40.50.10420">
    <property type="entry name" value="NagB/RpiA/CoA transferase-like"/>
    <property type="match status" value="1"/>
</dbReference>
<dbReference type="NCBIfam" id="TIGR02727">
    <property type="entry name" value="MTHFS_bact"/>
    <property type="match status" value="1"/>
</dbReference>
<evidence type="ECO:0000313" key="5">
    <source>
        <dbReference type="EMBL" id="MDO7842474.1"/>
    </source>
</evidence>
<reference evidence="5" key="1">
    <citation type="submission" date="2023-07" db="EMBL/GenBank/DDBJ databases">
        <authorList>
            <person name="Kim M.K."/>
        </authorList>
    </citation>
    <scope>NUCLEOTIDE SEQUENCE</scope>
    <source>
        <strain evidence="5">CA1-15</strain>
    </source>
</reference>
<comment type="cofactor">
    <cofactor evidence="4">
        <name>Mg(2+)</name>
        <dbReference type="ChEBI" id="CHEBI:18420"/>
    </cofactor>
</comment>
<dbReference type="RefSeq" id="WP_304560936.1">
    <property type="nucleotide sequence ID" value="NZ_JAUQSZ010000005.1"/>
</dbReference>
<comment type="catalytic activity">
    <reaction evidence="4">
        <text>(6S)-5-formyl-5,6,7,8-tetrahydrofolate + ATP = (6R)-5,10-methenyltetrahydrofolate + ADP + phosphate</text>
        <dbReference type="Rhea" id="RHEA:10488"/>
        <dbReference type="ChEBI" id="CHEBI:30616"/>
        <dbReference type="ChEBI" id="CHEBI:43474"/>
        <dbReference type="ChEBI" id="CHEBI:57455"/>
        <dbReference type="ChEBI" id="CHEBI:57457"/>
        <dbReference type="ChEBI" id="CHEBI:456216"/>
        <dbReference type="EC" id="6.3.3.2"/>
    </reaction>
</comment>
<dbReference type="SUPFAM" id="SSF100950">
    <property type="entry name" value="NagB/RpiA/CoA transferase-like"/>
    <property type="match status" value="1"/>
</dbReference>
<keyword evidence="4" id="KW-0479">Metal-binding</keyword>
<keyword evidence="3 4" id="KW-0067">ATP-binding</keyword>
<dbReference type="InterPro" id="IPR024185">
    <property type="entry name" value="FTHF_cligase-like_sf"/>
</dbReference>
<keyword evidence="4" id="KW-0460">Magnesium</keyword>
<name>A0ABT8ZY14_9SPHN</name>
<keyword evidence="2 4" id="KW-0547">Nucleotide-binding</keyword>
<dbReference type="PANTHER" id="PTHR23407">
    <property type="entry name" value="ATPASE INHIBITOR/5-FORMYLTETRAHYDROFOLATE CYCLO-LIGASE"/>
    <property type="match status" value="1"/>
</dbReference>
<dbReference type="EC" id="6.3.3.2" evidence="4"/>
<dbReference type="PANTHER" id="PTHR23407:SF1">
    <property type="entry name" value="5-FORMYLTETRAHYDROFOLATE CYCLO-LIGASE"/>
    <property type="match status" value="1"/>
</dbReference>
<protein>
    <recommendedName>
        <fullName evidence="4">5-formyltetrahydrofolate cyclo-ligase</fullName>
        <ecNumber evidence="4">6.3.3.2</ecNumber>
    </recommendedName>
</protein>
<dbReference type="Proteomes" id="UP001176468">
    <property type="component" value="Unassembled WGS sequence"/>
</dbReference>
<evidence type="ECO:0000256" key="3">
    <source>
        <dbReference type="ARBA" id="ARBA00022840"/>
    </source>
</evidence>
<evidence type="ECO:0000256" key="2">
    <source>
        <dbReference type="ARBA" id="ARBA00022741"/>
    </source>
</evidence>